<keyword evidence="2" id="KW-1185">Reference proteome</keyword>
<dbReference type="Proteomes" id="UP000076858">
    <property type="component" value="Unassembled WGS sequence"/>
</dbReference>
<sequence length="66" mass="8037">GSHGFVWFVFRSHDQTNETKFFASLTFKCFRIQILSLRFFSLSLSRTRNKISSYLHFRPFFQDFFN</sequence>
<name>A0A164G1J7_9CRUS</name>
<protein>
    <submittedName>
        <fullName evidence="1">Uncharacterized protein</fullName>
    </submittedName>
</protein>
<evidence type="ECO:0000313" key="2">
    <source>
        <dbReference type="Proteomes" id="UP000076858"/>
    </source>
</evidence>
<reference evidence="1 2" key="1">
    <citation type="submission" date="2016-03" db="EMBL/GenBank/DDBJ databases">
        <title>EvidentialGene: Evidence-directed Construction of Genes on Genomes.</title>
        <authorList>
            <person name="Gilbert D.G."/>
            <person name="Choi J.-H."/>
            <person name="Mockaitis K."/>
            <person name="Colbourne J."/>
            <person name="Pfrender M."/>
        </authorList>
    </citation>
    <scope>NUCLEOTIDE SEQUENCE [LARGE SCALE GENOMIC DNA]</scope>
    <source>
        <strain evidence="1 2">Xinb3</strain>
        <tissue evidence="1">Complete organism</tissue>
    </source>
</reference>
<dbReference type="EMBL" id="LRGB01017185">
    <property type="protein sequence ID" value="KZR98409.1"/>
    <property type="molecule type" value="Genomic_DNA"/>
</dbReference>
<organism evidence="1 2">
    <name type="scientific">Daphnia magna</name>
    <dbReference type="NCBI Taxonomy" id="35525"/>
    <lineage>
        <taxon>Eukaryota</taxon>
        <taxon>Metazoa</taxon>
        <taxon>Ecdysozoa</taxon>
        <taxon>Arthropoda</taxon>
        <taxon>Crustacea</taxon>
        <taxon>Branchiopoda</taxon>
        <taxon>Diplostraca</taxon>
        <taxon>Cladocera</taxon>
        <taxon>Anomopoda</taxon>
        <taxon>Daphniidae</taxon>
        <taxon>Daphnia</taxon>
    </lineage>
</organism>
<dbReference type="AlphaFoldDB" id="A0A164G1J7"/>
<comment type="caution">
    <text evidence="1">The sequence shown here is derived from an EMBL/GenBank/DDBJ whole genome shotgun (WGS) entry which is preliminary data.</text>
</comment>
<accession>A0A164G1J7</accession>
<proteinExistence type="predicted"/>
<gene>
    <name evidence="1" type="ORF">APZ42_006184</name>
</gene>
<evidence type="ECO:0000313" key="1">
    <source>
        <dbReference type="EMBL" id="KZR98409.1"/>
    </source>
</evidence>
<feature type="non-terminal residue" evidence="1">
    <location>
        <position position="1"/>
    </location>
</feature>